<evidence type="ECO:0000256" key="2">
    <source>
        <dbReference type="ARBA" id="ARBA00008577"/>
    </source>
</evidence>
<evidence type="ECO:0000259" key="12">
    <source>
        <dbReference type="PROSITE" id="PS51201"/>
    </source>
</evidence>
<sequence length="399" mass="43534">MKSNEEEVPIKKRIAYMVDVCFSVYPYAKLLALLFATIFLIGFGGLALYAVNKNSFAEALWLSWTFVADSGNHADTVGLGPRIVSVSISSGGMLIFAMMLGLVSDAISEKVDSLRKGKSEVIEMNHILILGWSDKLGSLLKQLAIANKSVGGGVVVVLAERDKEEMELDIAKLEFDFMGTSVICRSGSPLILADLKKVSVSKARAIIVLASDENADQSDARALRVVLSLTGVKEGLRGHIVVEMSDLDNEPLVKLVGGELIETVVAHDVIGRLMIQCALQPGLAQIWEDILGFENAEFYVKRWPQLDGLRFENVLISFPDAIPCGIKVAADGGKIILNPDDNYVLKEGDEVLVIAEDDDTYAPCPFPEVCVRYVQALVQRQLNLPNTLRRYCFVAGVVT</sequence>
<keyword evidence="3" id="KW-0813">Transport</keyword>
<evidence type="ECO:0000256" key="5">
    <source>
        <dbReference type="ARBA" id="ARBA00022989"/>
    </source>
</evidence>
<comment type="subcellular location">
    <subcellularLocation>
        <location evidence="1">Nucleus membrane</location>
        <topology evidence="1">Multi-pass membrane protein</topology>
    </subcellularLocation>
</comment>
<dbReference type="PROSITE" id="PS51201">
    <property type="entry name" value="RCK_N"/>
    <property type="match status" value="1"/>
</dbReference>
<dbReference type="GO" id="GO:0031965">
    <property type="term" value="C:nuclear membrane"/>
    <property type="evidence" value="ECO:0007669"/>
    <property type="project" value="UniProtKB-SubCell"/>
</dbReference>
<organism evidence="13 14">
    <name type="scientific">Prunus yedoensis var. nudiflora</name>
    <dbReference type="NCBI Taxonomy" id="2094558"/>
    <lineage>
        <taxon>Eukaryota</taxon>
        <taxon>Viridiplantae</taxon>
        <taxon>Streptophyta</taxon>
        <taxon>Embryophyta</taxon>
        <taxon>Tracheophyta</taxon>
        <taxon>Spermatophyta</taxon>
        <taxon>Magnoliopsida</taxon>
        <taxon>eudicotyledons</taxon>
        <taxon>Gunneridae</taxon>
        <taxon>Pentapetalae</taxon>
        <taxon>rosids</taxon>
        <taxon>fabids</taxon>
        <taxon>Rosales</taxon>
        <taxon>Rosaceae</taxon>
        <taxon>Amygdaloideae</taxon>
        <taxon>Amygdaleae</taxon>
        <taxon>Prunus</taxon>
    </lineage>
</organism>
<evidence type="ECO:0000256" key="1">
    <source>
        <dbReference type="ARBA" id="ARBA00004232"/>
    </source>
</evidence>
<comment type="similarity">
    <text evidence="2">Belongs to the castor/pollux (TC 1.A.1.23) family.</text>
</comment>
<dbReference type="PANTHER" id="PTHR31563">
    <property type="entry name" value="ION CHANNEL POLLUX-RELATED"/>
    <property type="match status" value="1"/>
</dbReference>
<dbReference type="InterPro" id="IPR036291">
    <property type="entry name" value="NAD(P)-bd_dom_sf"/>
</dbReference>
<dbReference type="Pfam" id="PF22614">
    <property type="entry name" value="Slo-like_RCK"/>
    <property type="match status" value="1"/>
</dbReference>
<keyword evidence="14" id="KW-1185">Reference proteome</keyword>
<accession>A0A314Z961</accession>
<dbReference type="GO" id="GO:0034220">
    <property type="term" value="P:monoatomic ion transmembrane transport"/>
    <property type="evidence" value="ECO:0007669"/>
    <property type="project" value="UniProtKB-KW"/>
</dbReference>
<name>A0A314Z961_PRUYE</name>
<evidence type="ECO:0000313" key="14">
    <source>
        <dbReference type="Proteomes" id="UP000250321"/>
    </source>
</evidence>
<dbReference type="STRING" id="2094558.A0A314Z961"/>
<evidence type="ECO:0000256" key="4">
    <source>
        <dbReference type="ARBA" id="ARBA00022692"/>
    </source>
</evidence>
<dbReference type="SUPFAM" id="SSF81324">
    <property type="entry name" value="Voltage-gated potassium channels"/>
    <property type="match status" value="1"/>
</dbReference>
<protein>
    <submittedName>
        <fullName evidence="13">Ion channel DMI1</fullName>
    </submittedName>
</protein>
<reference evidence="13 14" key="1">
    <citation type="submission" date="2018-02" db="EMBL/GenBank/DDBJ databases">
        <title>Draft genome of wild Prunus yedoensis var. nudiflora.</title>
        <authorList>
            <person name="Baek S."/>
            <person name="Kim J.-H."/>
            <person name="Choi K."/>
            <person name="Kim G.-B."/>
            <person name="Cho A."/>
            <person name="Jang H."/>
            <person name="Shin C.-H."/>
            <person name="Yu H.-J."/>
            <person name="Mun J.-H."/>
        </authorList>
    </citation>
    <scope>NUCLEOTIDE SEQUENCE [LARGE SCALE GENOMIC DNA]</scope>
    <source>
        <strain evidence="14">cv. Jeju island</strain>
        <tissue evidence="13">Leaf</tissue>
    </source>
</reference>
<dbReference type="SUPFAM" id="SSF51735">
    <property type="entry name" value="NAD(P)-binding Rossmann-fold domains"/>
    <property type="match status" value="1"/>
</dbReference>
<dbReference type="OrthoDB" id="414047at2759"/>
<dbReference type="Pfam" id="PF06241">
    <property type="entry name" value="Castor_Poll_mid"/>
    <property type="match status" value="1"/>
</dbReference>
<keyword evidence="9" id="KW-0539">Nucleus</keyword>
<evidence type="ECO:0000256" key="6">
    <source>
        <dbReference type="ARBA" id="ARBA00023054"/>
    </source>
</evidence>
<evidence type="ECO:0000256" key="9">
    <source>
        <dbReference type="ARBA" id="ARBA00023242"/>
    </source>
</evidence>
<dbReference type="AlphaFoldDB" id="A0A314Z961"/>
<evidence type="ECO:0000256" key="7">
    <source>
        <dbReference type="ARBA" id="ARBA00023065"/>
    </source>
</evidence>
<dbReference type="InterPro" id="IPR010420">
    <property type="entry name" value="CASTOR/POLLUX/SYM8_dom"/>
</dbReference>
<dbReference type="GO" id="GO:0006813">
    <property type="term" value="P:potassium ion transport"/>
    <property type="evidence" value="ECO:0007669"/>
    <property type="project" value="InterPro"/>
</dbReference>
<dbReference type="Proteomes" id="UP000250321">
    <property type="component" value="Unassembled WGS sequence"/>
</dbReference>
<proteinExistence type="inferred from homology"/>
<evidence type="ECO:0000256" key="8">
    <source>
        <dbReference type="ARBA" id="ARBA00023136"/>
    </source>
</evidence>
<feature type="transmembrane region" description="Helical" evidence="11">
    <location>
        <begin position="30"/>
        <end position="51"/>
    </location>
</feature>
<keyword evidence="4 11" id="KW-0812">Transmembrane</keyword>
<dbReference type="Gene3D" id="3.40.50.720">
    <property type="entry name" value="NAD(P)-binding Rossmann-like Domain"/>
    <property type="match status" value="1"/>
</dbReference>
<evidence type="ECO:0000256" key="3">
    <source>
        <dbReference type="ARBA" id="ARBA00022448"/>
    </source>
</evidence>
<evidence type="ECO:0000256" key="11">
    <source>
        <dbReference type="SAM" id="Phobius"/>
    </source>
</evidence>
<keyword evidence="5 11" id="KW-1133">Transmembrane helix</keyword>
<dbReference type="InterPro" id="IPR003148">
    <property type="entry name" value="RCK_N"/>
</dbReference>
<feature type="domain" description="RCK N-terminal" evidence="12">
    <location>
        <begin position="124"/>
        <end position="265"/>
    </location>
</feature>
<evidence type="ECO:0000313" key="13">
    <source>
        <dbReference type="EMBL" id="PQQ14587.1"/>
    </source>
</evidence>
<keyword evidence="6" id="KW-0175">Coiled coil</keyword>
<gene>
    <name evidence="13" type="ORF">Pyn_28784</name>
</gene>
<keyword evidence="8 11" id="KW-0472">Membrane</keyword>
<keyword evidence="7" id="KW-0406">Ion transport</keyword>
<dbReference type="EMBL" id="PJQY01000254">
    <property type="protein sequence ID" value="PQQ14587.1"/>
    <property type="molecule type" value="Genomic_DNA"/>
</dbReference>
<dbReference type="FunFam" id="3.40.50.720:FF:000176">
    <property type="entry name" value="Probable ion channel POLLUX"/>
    <property type="match status" value="1"/>
</dbReference>
<evidence type="ECO:0000256" key="10">
    <source>
        <dbReference type="ARBA" id="ARBA00023303"/>
    </source>
</evidence>
<dbReference type="PANTHER" id="PTHR31563:SF10">
    <property type="entry name" value="ION CHANNEL POLLUX-RELATED"/>
    <property type="match status" value="1"/>
</dbReference>
<keyword evidence="10" id="KW-0407">Ion channel</keyword>
<dbReference type="InterPro" id="IPR044849">
    <property type="entry name" value="CASTOR/POLLUX/SYM8-like"/>
</dbReference>
<comment type="caution">
    <text evidence="13">The sequence shown here is derived from an EMBL/GenBank/DDBJ whole genome shotgun (WGS) entry which is preliminary data.</text>
</comment>